<dbReference type="Proteomes" id="UP000663193">
    <property type="component" value="Chromosome 14"/>
</dbReference>
<dbReference type="AlphaFoldDB" id="A0A7U2FCX9"/>
<accession>A0A7U2FCX9</accession>
<proteinExistence type="predicted"/>
<name>A0A7U2FCX9_PHANO</name>
<dbReference type="VEuPathDB" id="FungiDB:JI435_418940"/>
<evidence type="ECO:0000313" key="1">
    <source>
        <dbReference type="EMBL" id="QRD03002.1"/>
    </source>
</evidence>
<gene>
    <name evidence="1" type="ORF">JI435_418940</name>
</gene>
<evidence type="ECO:0000313" key="2">
    <source>
        <dbReference type="Proteomes" id="UP000663193"/>
    </source>
</evidence>
<dbReference type="EMBL" id="CP069036">
    <property type="protein sequence ID" value="QRD03002.1"/>
    <property type="molecule type" value="Genomic_DNA"/>
</dbReference>
<keyword evidence="2" id="KW-1185">Reference proteome</keyword>
<reference evidence="2" key="1">
    <citation type="journal article" date="2021" name="BMC Genomics">
        <title>Chromosome-level genome assembly and manually-curated proteome of model necrotroph Parastagonospora nodorum Sn15 reveals a genome-wide trove of candidate effector homologs, and redundancy of virulence-related functions within an accessory chromosome.</title>
        <authorList>
            <person name="Bertazzoni S."/>
            <person name="Jones D.A.B."/>
            <person name="Phan H.T."/>
            <person name="Tan K.-C."/>
            <person name="Hane J.K."/>
        </authorList>
    </citation>
    <scope>NUCLEOTIDE SEQUENCE [LARGE SCALE GENOMIC DNA]</scope>
    <source>
        <strain evidence="2">SN15 / ATCC MYA-4574 / FGSC 10173)</strain>
    </source>
</reference>
<organism evidence="1 2">
    <name type="scientific">Phaeosphaeria nodorum (strain SN15 / ATCC MYA-4574 / FGSC 10173)</name>
    <name type="common">Glume blotch fungus</name>
    <name type="synonym">Parastagonospora nodorum</name>
    <dbReference type="NCBI Taxonomy" id="321614"/>
    <lineage>
        <taxon>Eukaryota</taxon>
        <taxon>Fungi</taxon>
        <taxon>Dikarya</taxon>
        <taxon>Ascomycota</taxon>
        <taxon>Pezizomycotina</taxon>
        <taxon>Dothideomycetes</taxon>
        <taxon>Pleosporomycetidae</taxon>
        <taxon>Pleosporales</taxon>
        <taxon>Pleosporineae</taxon>
        <taxon>Phaeosphaeriaceae</taxon>
        <taxon>Parastagonospora</taxon>
    </lineage>
</organism>
<sequence>MNGPFIRCYQLMLIKHLRITLHFQISLTPRKLSVSIIISIKLFFNPGRQHSNWIDCYDAGIACEFQRPKTMTMVPNMLGSRTGQTKDPSIPEHTPLISLRVCNVRTNLSTV</sequence>
<protein>
    <submittedName>
        <fullName evidence="1">Uncharacterized protein</fullName>
    </submittedName>
</protein>